<reference evidence="2 3" key="1">
    <citation type="submission" date="2020-08" db="EMBL/GenBank/DDBJ databases">
        <title>Genomic Encyclopedia of Type Strains, Phase IV (KMG-IV): sequencing the most valuable type-strain genomes for metagenomic binning, comparative biology and taxonomic classification.</title>
        <authorList>
            <person name="Goeker M."/>
        </authorList>
    </citation>
    <scope>NUCLEOTIDE SEQUENCE [LARGE SCALE GENOMIC DNA]</scope>
    <source>
        <strain evidence="2 3">DSM 17976</strain>
    </source>
</reference>
<dbReference type="RefSeq" id="WP_183979696.1">
    <property type="nucleotide sequence ID" value="NZ_JACIBY010000021.1"/>
</dbReference>
<name>A0A7W5ZRH6_9BACT</name>
<evidence type="ECO:0000313" key="3">
    <source>
        <dbReference type="Proteomes" id="UP000541352"/>
    </source>
</evidence>
<feature type="signal peptide" evidence="1">
    <location>
        <begin position="1"/>
        <end position="21"/>
    </location>
</feature>
<accession>A0A7W5ZRH6</accession>
<keyword evidence="1" id="KW-0732">Signal</keyword>
<dbReference type="Proteomes" id="UP000541352">
    <property type="component" value="Unassembled WGS sequence"/>
</dbReference>
<dbReference type="EMBL" id="JACIBY010000021">
    <property type="protein sequence ID" value="MBB3841794.1"/>
    <property type="molecule type" value="Genomic_DNA"/>
</dbReference>
<sequence>MKKIFFTSLLCSVLVHLQASAQKMLQEVIIDYVNLVPPNVVNKVLAKNTPVKVSLLKGTTTSFYRISVFQPEKVNTSSRLYETLRLVNPDTLTKSDYSFDKHSLASNANFKVAVGVFTDAKSAQQFIDGKETSPCFKIDSTQSSVGKLEGCRGDEVYIAVKPLGKRKLGSIKVEVVSLADVIEDPVNDRFPFSLQNELNGEVAYEVSGDRLNWQAFFLPSKKRAEFKLADTQVYMRVSTLDKVTEEYKIDSGKKYRLFWNKDKNRVDVSEIPVSK</sequence>
<dbReference type="AlphaFoldDB" id="A0A7W5ZRH6"/>
<protein>
    <submittedName>
        <fullName evidence="2">Uncharacterized protein</fullName>
    </submittedName>
</protein>
<gene>
    <name evidence="2" type="ORF">FHS57_005823</name>
</gene>
<comment type="caution">
    <text evidence="2">The sequence shown here is derived from an EMBL/GenBank/DDBJ whole genome shotgun (WGS) entry which is preliminary data.</text>
</comment>
<evidence type="ECO:0000313" key="2">
    <source>
        <dbReference type="EMBL" id="MBB3841794.1"/>
    </source>
</evidence>
<feature type="chain" id="PRO_5030753373" evidence="1">
    <location>
        <begin position="22"/>
        <end position="275"/>
    </location>
</feature>
<keyword evidence="3" id="KW-1185">Reference proteome</keyword>
<organism evidence="2 3">
    <name type="scientific">Runella defluvii</name>
    <dbReference type="NCBI Taxonomy" id="370973"/>
    <lineage>
        <taxon>Bacteria</taxon>
        <taxon>Pseudomonadati</taxon>
        <taxon>Bacteroidota</taxon>
        <taxon>Cytophagia</taxon>
        <taxon>Cytophagales</taxon>
        <taxon>Spirosomataceae</taxon>
        <taxon>Runella</taxon>
    </lineage>
</organism>
<evidence type="ECO:0000256" key="1">
    <source>
        <dbReference type="SAM" id="SignalP"/>
    </source>
</evidence>
<proteinExistence type="predicted"/>